<dbReference type="GO" id="GO:0008823">
    <property type="term" value="F:cupric reductase (NADH) activity"/>
    <property type="evidence" value="ECO:0007669"/>
    <property type="project" value="TreeGrafter"/>
</dbReference>
<feature type="transmembrane region" description="Helical" evidence="6">
    <location>
        <begin position="135"/>
        <end position="152"/>
    </location>
</feature>
<feature type="domain" description="Ferric oxidoreductase" evidence="7">
    <location>
        <begin position="29"/>
        <end position="131"/>
    </location>
</feature>
<evidence type="ECO:0000256" key="1">
    <source>
        <dbReference type="ARBA" id="ARBA00004141"/>
    </source>
</evidence>
<dbReference type="InterPro" id="IPR051267">
    <property type="entry name" value="STEAP_metalloreductase"/>
</dbReference>
<evidence type="ECO:0000256" key="2">
    <source>
        <dbReference type="ARBA" id="ARBA00007729"/>
    </source>
</evidence>
<accession>A0AAV2MCX7</accession>
<feature type="transmembrane region" description="Helical" evidence="6">
    <location>
        <begin position="168"/>
        <end position="191"/>
    </location>
</feature>
<dbReference type="GO" id="GO:0052851">
    <property type="term" value="F:ferric-chelate reductase (NADPH) activity"/>
    <property type="evidence" value="ECO:0007669"/>
    <property type="project" value="TreeGrafter"/>
</dbReference>
<evidence type="ECO:0000313" key="9">
    <source>
        <dbReference type="Proteomes" id="UP001497482"/>
    </source>
</evidence>
<dbReference type="AlphaFoldDB" id="A0AAV2MCX7"/>
<dbReference type="PANTHER" id="PTHR14239">
    <property type="entry name" value="DUDULIN-RELATED"/>
    <property type="match status" value="1"/>
</dbReference>
<dbReference type="PANTHER" id="PTHR14239:SF5">
    <property type="entry name" value="METALLOREDUCTASE STEAP4"/>
    <property type="match status" value="1"/>
</dbReference>
<dbReference type="GO" id="GO:0005768">
    <property type="term" value="C:endosome"/>
    <property type="evidence" value="ECO:0007669"/>
    <property type="project" value="TreeGrafter"/>
</dbReference>
<proteinExistence type="inferred from homology"/>
<evidence type="ECO:0000259" key="7">
    <source>
        <dbReference type="Pfam" id="PF01794"/>
    </source>
</evidence>
<sequence length="215" mass="24738">MLSLCYLPGVIAGIIQLYRGTKYRRFPDWLDRWMLCRKQIGLLALGFALLHAVYTLVIPIRYNVRHKLISRVVDEMKNNKTTPFDFDNTEAWGTDSLLAMGILGLFLYVLLGLSSLPSVGATLSWREFNFIQSKLGHLTLFVCTAHGYMYGWDKFLKVSTYKWYTPPGYMLCLLLPTVVLLLKLLLLLPCVDRSLTRIRQGWERAPGLPEKQTNF</sequence>
<dbReference type="GO" id="GO:0015677">
    <property type="term" value="P:copper ion import"/>
    <property type="evidence" value="ECO:0007669"/>
    <property type="project" value="TreeGrafter"/>
</dbReference>
<feature type="transmembrane region" description="Helical" evidence="6">
    <location>
        <begin position="97"/>
        <end position="123"/>
    </location>
</feature>
<gene>
    <name evidence="8" type="ORF">KC01_LOCUS37676</name>
</gene>
<comment type="similarity">
    <text evidence="2">Belongs to the STEAP family.</text>
</comment>
<comment type="subcellular location">
    <subcellularLocation>
        <location evidence="1">Membrane</location>
        <topology evidence="1">Multi-pass membrane protein</topology>
    </subcellularLocation>
</comment>
<keyword evidence="9" id="KW-1185">Reference proteome</keyword>
<dbReference type="Pfam" id="PF01794">
    <property type="entry name" value="Ferric_reduct"/>
    <property type="match status" value="1"/>
</dbReference>
<keyword evidence="3 6" id="KW-0812">Transmembrane</keyword>
<evidence type="ECO:0000256" key="6">
    <source>
        <dbReference type="SAM" id="Phobius"/>
    </source>
</evidence>
<feature type="transmembrane region" description="Helical" evidence="6">
    <location>
        <begin position="42"/>
        <end position="62"/>
    </location>
</feature>
<dbReference type="GO" id="GO:0005886">
    <property type="term" value="C:plasma membrane"/>
    <property type="evidence" value="ECO:0007669"/>
    <property type="project" value="TreeGrafter"/>
</dbReference>
<evidence type="ECO:0000256" key="3">
    <source>
        <dbReference type="ARBA" id="ARBA00022692"/>
    </source>
</evidence>
<dbReference type="Proteomes" id="UP001497482">
    <property type="component" value="Chromosome 7"/>
</dbReference>
<protein>
    <recommendedName>
        <fullName evidence="7">Ferric oxidoreductase domain-containing protein</fullName>
    </recommendedName>
</protein>
<name>A0AAV2MCX7_KNICA</name>
<organism evidence="8 9">
    <name type="scientific">Knipowitschia caucasica</name>
    <name type="common">Caucasian dwarf goby</name>
    <name type="synonym">Pomatoschistus caucasicus</name>
    <dbReference type="NCBI Taxonomy" id="637954"/>
    <lineage>
        <taxon>Eukaryota</taxon>
        <taxon>Metazoa</taxon>
        <taxon>Chordata</taxon>
        <taxon>Craniata</taxon>
        <taxon>Vertebrata</taxon>
        <taxon>Euteleostomi</taxon>
        <taxon>Actinopterygii</taxon>
        <taxon>Neopterygii</taxon>
        <taxon>Teleostei</taxon>
        <taxon>Neoteleostei</taxon>
        <taxon>Acanthomorphata</taxon>
        <taxon>Gobiaria</taxon>
        <taxon>Gobiiformes</taxon>
        <taxon>Gobioidei</taxon>
        <taxon>Gobiidae</taxon>
        <taxon>Gobiinae</taxon>
        <taxon>Knipowitschia</taxon>
    </lineage>
</organism>
<evidence type="ECO:0000256" key="5">
    <source>
        <dbReference type="ARBA" id="ARBA00023136"/>
    </source>
</evidence>
<feature type="transmembrane region" description="Helical" evidence="6">
    <location>
        <begin position="6"/>
        <end position="21"/>
    </location>
</feature>
<dbReference type="EMBL" id="OZ035829">
    <property type="protein sequence ID" value="CAL1611223.1"/>
    <property type="molecule type" value="Genomic_DNA"/>
</dbReference>
<evidence type="ECO:0000256" key="4">
    <source>
        <dbReference type="ARBA" id="ARBA00022989"/>
    </source>
</evidence>
<evidence type="ECO:0000313" key="8">
    <source>
        <dbReference type="EMBL" id="CAL1611223.1"/>
    </source>
</evidence>
<reference evidence="8 9" key="1">
    <citation type="submission" date="2024-04" db="EMBL/GenBank/DDBJ databases">
        <authorList>
            <person name="Waldvogel A.-M."/>
            <person name="Schoenle A."/>
        </authorList>
    </citation>
    <scope>NUCLEOTIDE SEQUENCE [LARGE SCALE GENOMIC DNA]</scope>
</reference>
<dbReference type="InterPro" id="IPR013130">
    <property type="entry name" value="Fe3_Rdtase_TM_dom"/>
</dbReference>
<keyword evidence="5 6" id="KW-0472">Membrane</keyword>
<keyword evidence="4 6" id="KW-1133">Transmembrane helix</keyword>